<proteinExistence type="predicted"/>
<dbReference type="Proteomes" id="UP000828941">
    <property type="component" value="Chromosome 5"/>
</dbReference>
<evidence type="ECO:0000313" key="1">
    <source>
        <dbReference type="EMBL" id="KAI4344889.1"/>
    </source>
</evidence>
<accession>A0ACB9PAG1</accession>
<name>A0ACB9PAG1_BAUVA</name>
<organism evidence="1 2">
    <name type="scientific">Bauhinia variegata</name>
    <name type="common">Purple orchid tree</name>
    <name type="synonym">Phanera variegata</name>
    <dbReference type="NCBI Taxonomy" id="167791"/>
    <lineage>
        <taxon>Eukaryota</taxon>
        <taxon>Viridiplantae</taxon>
        <taxon>Streptophyta</taxon>
        <taxon>Embryophyta</taxon>
        <taxon>Tracheophyta</taxon>
        <taxon>Spermatophyta</taxon>
        <taxon>Magnoliopsida</taxon>
        <taxon>eudicotyledons</taxon>
        <taxon>Gunneridae</taxon>
        <taxon>Pentapetalae</taxon>
        <taxon>rosids</taxon>
        <taxon>fabids</taxon>
        <taxon>Fabales</taxon>
        <taxon>Fabaceae</taxon>
        <taxon>Cercidoideae</taxon>
        <taxon>Cercideae</taxon>
        <taxon>Bauhiniinae</taxon>
        <taxon>Bauhinia</taxon>
    </lineage>
</organism>
<gene>
    <name evidence="1" type="ORF">L6164_012071</name>
</gene>
<dbReference type="EMBL" id="CM039430">
    <property type="protein sequence ID" value="KAI4344889.1"/>
    <property type="molecule type" value="Genomic_DNA"/>
</dbReference>
<sequence length="164" mass="18190">MHSKRNKERKKEKSQTREFMAPNNSAQNGVEKACTQLSEDNACLSAMLLSTTQVYPAVLNAAIELNLFEIIAKATPQGSPLSVSGIASKLPNQYPDLALRLERMLRLLASYSLLDCSTRTNEDGSTERVYGLSESCKYLVPDDNKGNLASFATFLSHRALMEIW</sequence>
<keyword evidence="2" id="KW-1185">Reference proteome</keyword>
<protein>
    <submittedName>
        <fullName evidence="1">Uncharacterized protein</fullName>
    </submittedName>
</protein>
<evidence type="ECO:0000313" key="2">
    <source>
        <dbReference type="Proteomes" id="UP000828941"/>
    </source>
</evidence>
<reference evidence="1 2" key="1">
    <citation type="journal article" date="2022" name="DNA Res.">
        <title>Chromosomal-level genome assembly of the orchid tree Bauhinia variegata (Leguminosae; Cercidoideae) supports the allotetraploid origin hypothesis of Bauhinia.</title>
        <authorList>
            <person name="Zhong Y."/>
            <person name="Chen Y."/>
            <person name="Zheng D."/>
            <person name="Pang J."/>
            <person name="Liu Y."/>
            <person name="Luo S."/>
            <person name="Meng S."/>
            <person name="Qian L."/>
            <person name="Wei D."/>
            <person name="Dai S."/>
            <person name="Zhou R."/>
        </authorList>
    </citation>
    <scope>NUCLEOTIDE SEQUENCE [LARGE SCALE GENOMIC DNA]</scope>
    <source>
        <strain evidence="1">BV-YZ2020</strain>
    </source>
</reference>
<comment type="caution">
    <text evidence="1">The sequence shown here is derived from an EMBL/GenBank/DDBJ whole genome shotgun (WGS) entry which is preliminary data.</text>
</comment>